<evidence type="ECO:0000313" key="6">
    <source>
        <dbReference type="EMBL" id="OAP36422.1"/>
    </source>
</evidence>
<dbReference type="GO" id="GO:0016987">
    <property type="term" value="F:sigma factor activity"/>
    <property type="evidence" value="ECO:0007669"/>
    <property type="project" value="UniProtKB-KW"/>
</dbReference>
<dbReference type="InterPro" id="IPR013324">
    <property type="entry name" value="RNA_pol_sigma_r3/r4-like"/>
</dbReference>
<dbReference type="SUPFAM" id="SSF88659">
    <property type="entry name" value="Sigma3 and sigma4 domains of RNA polymerase sigma factors"/>
    <property type="match status" value="1"/>
</dbReference>
<dbReference type="NCBIfam" id="TIGR02937">
    <property type="entry name" value="sigma70-ECF"/>
    <property type="match status" value="1"/>
</dbReference>
<dbReference type="PANTHER" id="PTHR43133:SF63">
    <property type="entry name" value="RNA POLYMERASE SIGMA FACTOR FECI-RELATED"/>
    <property type="match status" value="1"/>
</dbReference>
<dbReference type="InterPro" id="IPR039425">
    <property type="entry name" value="RNA_pol_sigma-70-like"/>
</dbReference>
<evidence type="ECO:0000256" key="4">
    <source>
        <dbReference type="ARBA" id="ARBA00023163"/>
    </source>
</evidence>
<keyword evidence="4" id="KW-0804">Transcription</keyword>
<dbReference type="Proteomes" id="UP000094025">
    <property type="component" value="Unassembled WGS sequence"/>
</dbReference>
<dbReference type="Gene3D" id="1.10.1740.10">
    <property type="match status" value="1"/>
</dbReference>
<dbReference type="PANTHER" id="PTHR43133">
    <property type="entry name" value="RNA POLYMERASE ECF-TYPE SIGMA FACTO"/>
    <property type="match status" value="1"/>
</dbReference>
<dbReference type="EMBL" id="LPUX01000064">
    <property type="protein sequence ID" value="OAP36422.1"/>
    <property type="molecule type" value="Genomic_DNA"/>
</dbReference>
<dbReference type="InterPro" id="IPR007627">
    <property type="entry name" value="RNA_pol_sigma70_r2"/>
</dbReference>
<proteinExistence type="inferred from homology"/>
<dbReference type="OrthoDB" id="9794372at2"/>
<dbReference type="RefSeq" id="WP_064243648.1">
    <property type="nucleotide sequence ID" value="NZ_LPUX01000064.1"/>
</dbReference>
<accession>A0A178XNU8</accession>
<evidence type="ECO:0000256" key="1">
    <source>
        <dbReference type="ARBA" id="ARBA00010641"/>
    </source>
</evidence>
<protein>
    <submittedName>
        <fullName evidence="6">RNA polymerase subunit sigma-70</fullName>
    </submittedName>
</protein>
<dbReference type="SUPFAM" id="SSF88946">
    <property type="entry name" value="Sigma2 domain of RNA polymerase sigma factors"/>
    <property type="match status" value="1"/>
</dbReference>
<evidence type="ECO:0000313" key="7">
    <source>
        <dbReference type="Proteomes" id="UP000094025"/>
    </source>
</evidence>
<dbReference type="Pfam" id="PF04542">
    <property type="entry name" value="Sigma70_r2"/>
    <property type="match status" value="1"/>
</dbReference>
<reference evidence="6 7" key="1">
    <citation type="journal article" date="2016" name="Int. J. Syst. Evol. Microbiol.">
        <title>Ensifer glycinis sp. nov., an novel rhizobial species associated with Glycine spp.</title>
        <authorList>
            <person name="Yan H."/>
            <person name="Yan J."/>
            <person name="Sui X.H."/>
            <person name="Wang E.T."/>
            <person name="Chen W.X."/>
            <person name="Zhang X.X."/>
            <person name="Chen W.F."/>
        </authorList>
    </citation>
    <scope>NUCLEOTIDE SEQUENCE [LARGE SCALE GENOMIC DNA]</scope>
    <source>
        <strain evidence="6 7">CCBAU 23380</strain>
    </source>
</reference>
<comment type="caution">
    <text evidence="6">The sequence shown here is derived from an EMBL/GenBank/DDBJ whole genome shotgun (WGS) entry which is preliminary data.</text>
</comment>
<name>A0A178XNU8_9HYPH</name>
<dbReference type="InterPro" id="IPR014284">
    <property type="entry name" value="RNA_pol_sigma-70_dom"/>
</dbReference>
<comment type="similarity">
    <text evidence="1">Belongs to the sigma-70 factor family. ECF subfamily.</text>
</comment>
<keyword evidence="7" id="KW-1185">Reference proteome</keyword>
<dbReference type="AlphaFoldDB" id="A0A178XNU8"/>
<gene>
    <name evidence="6" type="ORF">AU381_18085</name>
</gene>
<feature type="domain" description="RNA polymerase sigma-70 region 2" evidence="5">
    <location>
        <begin position="18"/>
        <end position="81"/>
    </location>
</feature>
<evidence type="ECO:0000259" key="5">
    <source>
        <dbReference type="Pfam" id="PF04542"/>
    </source>
</evidence>
<keyword evidence="3" id="KW-0731">Sigma factor</keyword>
<dbReference type="GO" id="GO:0006352">
    <property type="term" value="P:DNA-templated transcription initiation"/>
    <property type="evidence" value="ECO:0007669"/>
    <property type="project" value="InterPro"/>
</dbReference>
<sequence length="193" mass="21600">MFNVSEPPANETLRTALALRPKLLAAARRITRNPTAAEDVVQDVLLQLVSAPLRPDVVAPAHYLMRMVRNQAMDHLRRTKREQGLFIVDKISGCASVYGNPEECVRQCQAYSALQETVGAMPPRTRMFYERHYFDNVPQKVIAEEAGVSPALVCGLLREAHTRCLDAVCAEERKEPSCKTACPRRFASQASYQ</sequence>
<organism evidence="6 7">
    <name type="scientific">Sinorhizobium glycinis</name>
    <dbReference type="NCBI Taxonomy" id="1472378"/>
    <lineage>
        <taxon>Bacteria</taxon>
        <taxon>Pseudomonadati</taxon>
        <taxon>Pseudomonadota</taxon>
        <taxon>Alphaproteobacteria</taxon>
        <taxon>Hyphomicrobiales</taxon>
        <taxon>Rhizobiaceae</taxon>
        <taxon>Sinorhizobium/Ensifer group</taxon>
        <taxon>Sinorhizobium</taxon>
    </lineage>
</organism>
<dbReference type="InterPro" id="IPR013325">
    <property type="entry name" value="RNA_pol_sigma_r2"/>
</dbReference>
<dbReference type="STRING" id="1472378.AU381_18085"/>
<evidence type="ECO:0000256" key="3">
    <source>
        <dbReference type="ARBA" id="ARBA00023082"/>
    </source>
</evidence>
<keyword evidence="2" id="KW-0805">Transcription regulation</keyword>
<evidence type="ECO:0000256" key="2">
    <source>
        <dbReference type="ARBA" id="ARBA00023015"/>
    </source>
</evidence>